<dbReference type="EMBL" id="JADNYJ010000028">
    <property type="protein sequence ID" value="KAF8903862.1"/>
    <property type="molecule type" value="Genomic_DNA"/>
</dbReference>
<dbReference type="Proteomes" id="UP000724874">
    <property type="component" value="Unassembled WGS sequence"/>
</dbReference>
<evidence type="ECO:0000313" key="2">
    <source>
        <dbReference type="EMBL" id="KAF8903862.1"/>
    </source>
</evidence>
<dbReference type="OrthoDB" id="3018573at2759"/>
<protein>
    <submittedName>
        <fullName evidence="2">Uncharacterized protein</fullName>
    </submittedName>
</protein>
<name>A0A9P5NSI3_GYMJU</name>
<dbReference type="AlphaFoldDB" id="A0A9P5NSI3"/>
<evidence type="ECO:0000256" key="1">
    <source>
        <dbReference type="SAM" id="SignalP"/>
    </source>
</evidence>
<gene>
    <name evidence="2" type="ORF">CPB84DRAFT_1845542</name>
</gene>
<comment type="caution">
    <text evidence="2">The sequence shown here is derived from an EMBL/GenBank/DDBJ whole genome shotgun (WGS) entry which is preliminary data.</text>
</comment>
<feature type="signal peptide" evidence="1">
    <location>
        <begin position="1"/>
        <end position="19"/>
    </location>
</feature>
<sequence>MVPLSLFLNTSLLYLSVHGANVPTFKVNPKPGEKKRFMIIDYKKLLSRLNLAKLEMSHAEWIEAAYNCFCFQSSHNVVESSGTYSSWWEKHFNFFNLQKDKVFYYNTWKSMDLEIYQEFYAQLTIYNAAFYVHRYDIVKNSFDLKSQMKSMLSGASKVSQEMPSSVPSVPFPSGSSKLSPLACCILYGEHGQTL</sequence>
<keyword evidence="1" id="KW-0732">Signal</keyword>
<reference evidence="2" key="1">
    <citation type="submission" date="2020-11" db="EMBL/GenBank/DDBJ databases">
        <authorList>
            <consortium name="DOE Joint Genome Institute"/>
            <person name="Ahrendt S."/>
            <person name="Riley R."/>
            <person name="Andreopoulos W."/>
            <person name="LaButti K."/>
            <person name="Pangilinan J."/>
            <person name="Ruiz-duenas F.J."/>
            <person name="Barrasa J.M."/>
            <person name="Sanchez-Garcia M."/>
            <person name="Camarero S."/>
            <person name="Miyauchi S."/>
            <person name="Serrano A."/>
            <person name="Linde D."/>
            <person name="Babiker R."/>
            <person name="Drula E."/>
            <person name="Ayuso-Fernandez I."/>
            <person name="Pacheco R."/>
            <person name="Padilla G."/>
            <person name="Ferreira P."/>
            <person name="Barriuso J."/>
            <person name="Kellner H."/>
            <person name="Castanera R."/>
            <person name="Alfaro M."/>
            <person name="Ramirez L."/>
            <person name="Pisabarro A.G."/>
            <person name="Kuo A."/>
            <person name="Tritt A."/>
            <person name="Lipzen A."/>
            <person name="He G."/>
            <person name="Yan M."/>
            <person name="Ng V."/>
            <person name="Cullen D."/>
            <person name="Martin F."/>
            <person name="Rosso M.-N."/>
            <person name="Henrissat B."/>
            <person name="Hibbett D."/>
            <person name="Martinez A.T."/>
            <person name="Grigoriev I.V."/>
        </authorList>
    </citation>
    <scope>NUCLEOTIDE SEQUENCE</scope>
    <source>
        <strain evidence="2">AH 44721</strain>
    </source>
</reference>
<accession>A0A9P5NSI3</accession>
<evidence type="ECO:0000313" key="3">
    <source>
        <dbReference type="Proteomes" id="UP000724874"/>
    </source>
</evidence>
<keyword evidence="3" id="KW-1185">Reference proteome</keyword>
<feature type="chain" id="PRO_5040449928" evidence="1">
    <location>
        <begin position="20"/>
        <end position="194"/>
    </location>
</feature>
<proteinExistence type="predicted"/>
<organism evidence="2 3">
    <name type="scientific">Gymnopilus junonius</name>
    <name type="common">Spectacular rustgill mushroom</name>
    <name type="synonym">Gymnopilus spectabilis subsp. junonius</name>
    <dbReference type="NCBI Taxonomy" id="109634"/>
    <lineage>
        <taxon>Eukaryota</taxon>
        <taxon>Fungi</taxon>
        <taxon>Dikarya</taxon>
        <taxon>Basidiomycota</taxon>
        <taxon>Agaricomycotina</taxon>
        <taxon>Agaricomycetes</taxon>
        <taxon>Agaricomycetidae</taxon>
        <taxon>Agaricales</taxon>
        <taxon>Agaricineae</taxon>
        <taxon>Hymenogastraceae</taxon>
        <taxon>Gymnopilus</taxon>
    </lineage>
</organism>